<keyword evidence="6" id="KW-1133">Transmembrane helix</keyword>
<feature type="transmembrane region" description="Helical" evidence="6">
    <location>
        <begin position="408"/>
        <end position="427"/>
    </location>
</feature>
<keyword evidence="4" id="KW-0813">Transport</keyword>
<sequence length="521" mass="58884">MHFSIKKFFPDSPEMWKKFAKITIPVILATLFISINNFVDNFMVSQISGGITAVGMANFWTGIVFSFIISINTIGSIIFAQYWGKKEFKLAQQVNNIRYILCFIVILFFAVLSWAFPESLLRVVQWRRGSSNLDQSIFDQAKSYLFIISFSWILFAYIVTSSGILREIGVMKVSVLFNTLTLVMNIGLNFFLIPLMGVSGSALATVISRLITSFLMYLYQLFYRKEISLSILKIFQIERNIWKQFFARFVGMSLVTIASLIISIRSVLWSQSLPPGSIGIDDGSGFYKFWGIGFLTVSGIIITIANIFFTTFASIQTSVSIVVGQNLGQNKIELAKKNAAMLKGFLFVVSVVMSVVAFIIVFAITKTDLITTGIKEQVQKGLSDYFNENNLPVDQAVIDAQKVLAVDFYLNQIFMICIVIILINPIWVQINSSLTIIKAGGRANFASWWDFFTGLGQLVWQILIVFVLIPLISEVHLKLFVSLTVFYLSDILKWIIFELIYLKSNWAINLTLENSTLKESI</sequence>
<dbReference type="GO" id="GO:0015297">
    <property type="term" value="F:antiporter activity"/>
    <property type="evidence" value="ECO:0007669"/>
    <property type="project" value="InterPro"/>
</dbReference>
<feature type="transmembrane region" description="Helical" evidence="6">
    <location>
        <begin position="144"/>
        <end position="165"/>
    </location>
</feature>
<dbReference type="GO" id="GO:0005886">
    <property type="term" value="C:plasma membrane"/>
    <property type="evidence" value="ECO:0007669"/>
    <property type="project" value="TreeGrafter"/>
</dbReference>
<feature type="transmembrane region" description="Helical" evidence="6">
    <location>
        <begin position="20"/>
        <end position="39"/>
    </location>
</feature>
<feature type="transmembrane region" description="Helical" evidence="6">
    <location>
        <begin position="479"/>
        <end position="502"/>
    </location>
</feature>
<accession>A0AAJ2P8H4</accession>
<feature type="transmembrane region" description="Helical" evidence="6">
    <location>
        <begin position="202"/>
        <end position="224"/>
    </location>
</feature>
<dbReference type="InterPro" id="IPR050222">
    <property type="entry name" value="MATE_MdtK"/>
</dbReference>
<evidence type="ECO:0000313" key="7">
    <source>
        <dbReference type="EMBL" id="MDW2893654.1"/>
    </source>
</evidence>
<keyword evidence="6" id="KW-0812">Transmembrane</keyword>
<gene>
    <name evidence="7" type="ORF">R7U35_03015</name>
</gene>
<evidence type="ECO:0000256" key="2">
    <source>
        <dbReference type="ARBA" id="ARBA00010199"/>
    </source>
</evidence>
<dbReference type="PANTHER" id="PTHR43298">
    <property type="entry name" value="MULTIDRUG RESISTANCE PROTEIN NORM-RELATED"/>
    <property type="match status" value="1"/>
</dbReference>
<name>A0AAJ2P8H4_9BACT</name>
<dbReference type="GO" id="GO:0042910">
    <property type="term" value="F:xenobiotic transmembrane transporter activity"/>
    <property type="evidence" value="ECO:0007669"/>
    <property type="project" value="InterPro"/>
</dbReference>
<feature type="transmembrane region" description="Helical" evidence="6">
    <location>
        <begin position="96"/>
        <end position="116"/>
    </location>
</feature>
<proteinExistence type="inferred from homology"/>
<feature type="transmembrane region" description="Helical" evidence="6">
    <location>
        <begin position="245"/>
        <end position="269"/>
    </location>
</feature>
<dbReference type="Proteomes" id="UP001286563">
    <property type="component" value="Unassembled WGS sequence"/>
</dbReference>
<reference evidence="7" key="1">
    <citation type="submission" date="2023-10" db="EMBL/GenBank/DDBJ databases">
        <title>Genome sequences of Mycoplasma ovipneumoniae isolated from goats.</title>
        <authorList>
            <person name="Spergser J."/>
        </authorList>
    </citation>
    <scope>NUCLEOTIDE SEQUENCE</scope>
    <source>
        <strain evidence="7">168</strain>
    </source>
</reference>
<evidence type="ECO:0000256" key="3">
    <source>
        <dbReference type="ARBA" id="ARBA00020268"/>
    </source>
</evidence>
<feature type="transmembrane region" description="Helical" evidence="6">
    <location>
        <begin position="177"/>
        <end position="196"/>
    </location>
</feature>
<evidence type="ECO:0000256" key="4">
    <source>
        <dbReference type="ARBA" id="ARBA00022448"/>
    </source>
</evidence>
<organism evidence="7 8">
    <name type="scientific">Mesomycoplasma ovipneumoniae</name>
    <dbReference type="NCBI Taxonomy" id="29562"/>
    <lineage>
        <taxon>Bacteria</taxon>
        <taxon>Bacillati</taxon>
        <taxon>Mycoplasmatota</taxon>
        <taxon>Mycoplasmoidales</taxon>
        <taxon>Metamycoplasmataceae</taxon>
        <taxon>Mesomycoplasma</taxon>
    </lineage>
</organism>
<feature type="transmembrane region" description="Helical" evidence="6">
    <location>
        <begin position="448"/>
        <end position="473"/>
    </location>
</feature>
<dbReference type="RefSeq" id="WP_318052809.1">
    <property type="nucleotide sequence ID" value="NZ_JAWPFC010000008.1"/>
</dbReference>
<comment type="similarity">
    <text evidence="2">Belongs to the multi antimicrobial extrusion (MATE) (TC 2.A.66.1) family.</text>
</comment>
<feature type="transmembrane region" description="Helical" evidence="6">
    <location>
        <begin position="59"/>
        <end position="84"/>
    </location>
</feature>
<keyword evidence="6" id="KW-0472">Membrane</keyword>
<feature type="transmembrane region" description="Helical" evidence="6">
    <location>
        <begin position="289"/>
        <end position="309"/>
    </location>
</feature>
<comment type="function">
    <text evidence="1">Multidrug efflux pump.</text>
</comment>
<dbReference type="EMBL" id="JAWPFC010000008">
    <property type="protein sequence ID" value="MDW2893654.1"/>
    <property type="molecule type" value="Genomic_DNA"/>
</dbReference>
<dbReference type="InterPro" id="IPR002528">
    <property type="entry name" value="MATE_fam"/>
</dbReference>
<dbReference type="PANTHER" id="PTHR43298:SF2">
    <property type="entry name" value="FMN_FAD EXPORTER YEEO-RELATED"/>
    <property type="match status" value="1"/>
</dbReference>
<feature type="transmembrane region" description="Helical" evidence="6">
    <location>
        <begin position="344"/>
        <end position="364"/>
    </location>
</feature>
<evidence type="ECO:0000256" key="6">
    <source>
        <dbReference type="SAM" id="Phobius"/>
    </source>
</evidence>
<evidence type="ECO:0000256" key="1">
    <source>
        <dbReference type="ARBA" id="ARBA00003408"/>
    </source>
</evidence>
<protein>
    <recommendedName>
        <fullName evidence="3">Probable multidrug resistance protein NorM</fullName>
    </recommendedName>
    <alternativeName>
        <fullName evidence="5">Multidrug-efflux transporter</fullName>
    </alternativeName>
</protein>
<evidence type="ECO:0000256" key="5">
    <source>
        <dbReference type="ARBA" id="ARBA00031636"/>
    </source>
</evidence>
<dbReference type="AlphaFoldDB" id="A0AAJ2P8H4"/>
<evidence type="ECO:0000313" key="8">
    <source>
        <dbReference type="Proteomes" id="UP001286563"/>
    </source>
</evidence>
<dbReference type="Pfam" id="PF01554">
    <property type="entry name" value="MatE"/>
    <property type="match status" value="2"/>
</dbReference>
<comment type="caution">
    <text evidence="7">The sequence shown here is derived from an EMBL/GenBank/DDBJ whole genome shotgun (WGS) entry which is preliminary data.</text>
</comment>